<reference evidence="3 5" key="1">
    <citation type="submission" date="2020-01" db="EMBL/GenBank/DDBJ databases">
        <authorList>
            <consortium name="DOE Joint Genome Institute"/>
            <person name="Haridas S."/>
            <person name="Albert R."/>
            <person name="Binder M."/>
            <person name="Bloem J."/>
            <person name="Labutti K."/>
            <person name="Salamov A."/>
            <person name="Andreopoulos B."/>
            <person name="Baker S.E."/>
            <person name="Barry K."/>
            <person name="Bills G."/>
            <person name="Bluhm B.H."/>
            <person name="Cannon C."/>
            <person name="Castanera R."/>
            <person name="Culley D.E."/>
            <person name="Daum C."/>
            <person name="Ezra D."/>
            <person name="Gonzalez J.B."/>
            <person name="Henrissat B."/>
            <person name="Kuo A."/>
            <person name="Liang C."/>
            <person name="Lipzen A."/>
            <person name="Lutzoni F."/>
            <person name="Magnuson J."/>
            <person name="Mondo S."/>
            <person name="Nolan M."/>
            <person name="Ohm R."/>
            <person name="Pangilinan J."/>
            <person name="Park H.-J."/>
            <person name="Ramirez L."/>
            <person name="Alfaro M."/>
            <person name="Sun H."/>
            <person name="Tritt A."/>
            <person name="Yoshinaga Y."/>
            <person name="Zwiers L.-H."/>
            <person name="Turgeon B.G."/>
            <person name="Goodwin S.B."/>
            <person name="Spatafora J.W."/>
            <person name="Crous P.W."/>
            <person name="Grigoriev I.V."/>
        </authorList>
    </citation>
    <scope>NUCLEOTIDE SEQUENCE</scope>
    <source>
        <strain evidence="3 5">CBS 781.70</strain>
    </source>
</reference>
<dbReference type="AlphaFoldDB" id="A0A6G1G8U1"/>
<dbReference type="PANTHER" id="PTHR14534">
    <property type="entry name" value="VACUOLAR IMPORT AND DEGRADATION PROTEIN 24"/>
    <property type="match status" value="1"/>
</dbReference>
<dbReference type="GeneID" id="54415417"/>
<dbReference type="GO" id="GO:0005773">
    <property type="term" value="C:vacuole"/>
    <property type="evidence" value="ECO:0007669"/>
    <property type="project" value="GOC"/>
</dbReference>
<dbReference type="GO" id="GO:0045721">
    <property type="term" value="P:negative regulation of gluconeogenesis"/>
    <property type="evidence" value="ECO:0007669"/>
    <property type="project" value="TreeGrafter"/>
</dbReference>
<sequence>MSPIANAAMPTPSDVPLSPPLEPIVVGTVRPSCPPDDTRDANVRGIALDEVSSPSTPNIDRNEEYTRPIQEPTPPIDSPCTHDELVALLQSPRNVELKGEEMRLQEAYRLMHELEQKRQSEAKEKSDSSFDIKEPIPSIRSPPSPKTKFVPNTTSSYLRPGAKFHGAQQSDRQQYDVQVEIIHVDIADSFLCGYLRIQGLTDDHPMLTTYFDAEIIGTKHTFLTKNETWGSSEKTDMQHWGRFPAWKPLAKAAKRADFSYKNFAQREHLFMRWKEHFLVPDHRIQTLTGASFEGFYYICFNQVTGTISGIYFHSKSEKYQQLELKPVEEHGWFQPAYEFR</sequence>
<evidence type="ECO:0008006" key="6">
    <source>
        <dbReference type="Google" id="ProtNLM"/>
    </source>
</evidence>
<comment type="similarity">
    <text evidence="1">Belongs to the GID4/VID24 family.</text>
</comment>
<dbReference type="Proteomes" id="UP000504638">
    <property type="component" value="Unplaced"/>
</dbReference>
<dbReference type="InterPro" id="IPR018618">
    <property type="entry name" value="GID4/10-like"/>
</dbReference>
<proteinExistence type="inferred from homology"/>
<dbReference type="GO" id="GO:0006623">
    <property type="term" value="P:protein targeting to vacuole"/>
    <property type="evidence" value="ECO:0007669"/>
    <property type="project" value="TreeGrafter"/>
</dbReference>
<protein>
    <recommendedName>
        <fullName evidence="6">Vacuolar import and degradation protein</fullName>
    </recommendedName>
</protein>
<evidence type="ECO:0000313" key="3">
    <source>
        <dbReference type="EMBL" id="KAF1814341.1"/>
    </source>
</evidence>
<evidence type="ECO:0000313" key="4">
    <source>
        <dbReference type="Proteomes" id="UP000504638"/>
    </source>
</evidence>
<feature type="compositionally biased region" description="Basic and acidic residues" evidence="2">
    <location>
        <begin position="115"/>
        <end position="134"/>
    </location>
</feature>
<dbReference type="GO" id="GO:0007039">
    <property type="term" value="P:protein catabolic process in the vacuole"/>
    <property type="evidence" value="ECO:0007669"/>
    <property type="project" value="TreeGrafter"/>
</dbReference>
<organism evidence="3">
    <name type="scientific">Eremomyces bilateralis CBS 781.70</name>
    <dbReference type="NCBI Taxonomy" id="1392243"/>
    <lineage>
        <taxon>Eukaryota</taxon>
        <taxon>Fungi</taxon>
        <taxon>Dikarya</taxon>
        <taxon>Ascomycota</taxon>
        <taxon>Pezizomycotina</taxon>
        <taxon>Dothideomycetes</taxon>
        <taxon>Dothideomycetes incertae sedis</taxon>
        <taxon>Eremomycetales</taxon>
        <taxon>Eremomycetaceae</taxon>
        <taxon>Eremomyces</taxon>
    </lineage>
</organism>
<feature type="region of interest" description="Disordered" evidence="2">
    <location>
        <begin position="115"/>
        <end position="152"/>
    </location>
</feature>
<dbReference type="GO" id="GO:0043161">
    <property type="term" value="P:proteasome-mediated ubiquitin-dependent protein catabolic process"/>
    <property type="evidence" value="ECO:0007669"/>
    <property type="project" value="TreeGrafter"/>
</dbReference>
<reference evidence="5" key="3">
    <citation type="submission" date="2025-04" db="UniProtKB">
        <authorList>
            <consortium name="RefSeq"/>
        </authorList>
    </citation>
    <scope>IDENTIFICATION</scope>
    <source>
        <strain evidence="5">CBS 781.70</strain>
    </source>
</reference>
<reference evidence="5" key="2">
    <citation type="submission" date="2020-04" db="EMBL/GenBank/DDBJ databases">
        <authorList>
            <consortium name="NCBI Genome Project"/>
        </authorList>
    </citation>
    <scope>NUCLEOTIDE SEQUENCE</scope>
    <source>
        <strain evidence="5">CBS 781.70</strain>
    </source>
</reference>
<dbReference type="PANTHER" id="PTHR14534:SF3">
    <property type="entry name" value="GID COMPLEX SUBUNIT 4 HOMOLOG"/>
    <property type="match status" value="1"/>
</dbReference>
<evidence type="ECO:0000256" key="2">
    <source>
        <dbReference type="SAM" id="MobiDB-lite"/>
    </source>
</evidence>
<dbReference type="Pfam" id="PF09783">
    <property type="entry name" value="Vac_ImportDeg"/>
    <property type="match status" value="1"/>
</dbReference>
<dbReference type="RefSeq" id="XP_033535972.1">
    <property type="nucleotide sequence ID" value="XM_033674847.1"/>
</dbReference>
<name>A0A6G1G8U1_9PEZI</name>
<dbReference type="GO" id="GO:0034657">
    <property type="term" value="C:GID complex"/>
    <property type="evidence" value="ECO:0007669"/>
    <property type="project" value="TreeGrafter"/>
</dbReference>
<dbReference type="OrthoDB" id="62at2759"/>
<evidence type="ECO:0000256" key="1">
    <source>
        <dbReference type="ARBA" id="ARBA00061469"/>
    </source>
</evidence>
<feature type="region of interest" description="Disordered" evidence="2">
    <location>
        <begin position="1"/>
        <end position="78"/>
    </location>
</feature>
<keyword evidence="4" id="KW-1185">Reference proteome</keyword>
<gene>
    <name evidence="3 5" type="ORF">P152DRAFT_268255</name>
</gene>
<dbReference type="EMBL" id="ML975153">
    <property type="protein sequence ID" value="KAF1814341.1"/>
    <property type="molecule type" value="Genomic_DNA"/>
</dbReference>
<evidence type="ECO:0000313" key="5">
    <source>
        <dbReference type="RefSeq" id="XP_033535972.1"/>
    </source>
</evidence>
<accession>A0A6G1G8U1</accession>